<reference evidence="5 6" key="1">
    <citation type="submission" date="2019-04" db="EMBL/GenBank/DDBJ databases">
        <title>Friends and foes A comparative genomics study of 23 Aspergillus species from section Flavi.</title>
        <authorList>
            <consortium name="DOE Joint Genome Institute"/>
            <person name="Kjaerbolling I."/>
            <person name="Vesth T."/>
            <person name="Frisvad J.C."/>
            <person name="Nybo J.L."/>
            <person name="Theobald S."/>
            <person name="Kildgaard S."/>
            <person name="Isbrandt T."/>
            <person name="Kuo A."/>
            <person name="Sato A."/>
            <person name="Lyhne E.K."/>
            <person name="Kogle M.E."/>
            <person name="Wiebenga A."/>
            <person name="Kun R.S."/>
            <person name="Lubbers R.J."/>
            <person name="Makela M.R."/>
            <person name="Barry K."/>
            <person name="Chovatia M."/>
            <person name="Clum A."/>
            <person name="Daum C."/>
            <person name="Haridas S."/>
            <person name="He G."/>
            <person name="LaButti K."/>
            <person name="Lipzen A."/>
            <person name="Mondo S."/>
            <person name="Riley R."/>
            <person name="Salamov A."/>
            <person name="Simmons B.A."/>
            <person name="Magnuson J.K."/>
            <person name="Henrissat B."/>
            <person name="Mortensen U.H."/>
            <person name="Larsen T.O."/>
            <person name="Devries R.P."/>
            <person name="Grigoriev I.V."/>
            <person name="Machida M."/>
            <person name="Baker S.E."/>
            <person name="Andersen M.R."/>
        </authorList>
    </citation>
    <scope>NUCLEOTIDE SEQUENCE [LARGE SCALE GENOMIC DNA]</scope>
    <source>
        <strain evidence="5 6">CBS 151.66</strain>
    </source>
</reference>
<organism evidence="5 6">
    <name type="scientific">Aspergillus leporis</name>
    <dbReference type="NCBI Taxonomy" id="41062"/>
    <lineage>
        <taxon>Eukaryota</taxon>
        <taxon>Fungi</taxon>
        <taxon>Dikarya</taxon>
        <taxon>Ascomycota</taxon>
        <taxon>Pezizomycotina</taxon>
        <taxon>Eurotiomycetes</taxon>
        <taxon>Eurotiomycetidae</taxon>
        <taxon>Eurotiales</taxon>
        <taxon>Aspergillaceae</taxon>
        <taxon>Aspergillus</taxon>
        <taxon>Aspergillus subgen. Circumdati</taxon>
    </lineage>
</organism>
<dbReference type="GO" id="GO:0005737">
    <property type="term" value="C:cytoplasm"/>
    <property type="evidence" value="ECO:0007669"/>
    <property type="project" value="UniProtKB-ARBA"/>
</dbReference>
<feature type="compositionally biased region" description="Low complexity" evidence="3">
    <location>
        <begin position="332"/>
        <end position="350"/>
    </location>
</feature>
<feature type="region of interest" description="Disordered" evidence="3">
    <location>
        <begin position="329"/>
        <end position="441"/>
    </location>
</feature>
<evidence type="ECO:0000313" key="5">
    <source>
        <dbReference type="EMBL" id="KAB8079591.1"/>
    </source>
</evidence>
<dbReference type="GO" id="GO:0043328">
    <property type="term" value="P:protein transport to vacuole involved in ubiquitin-dependent protein catabolic process via the multivesicular body sorting pathway"/>
    <property type="evidence" value="ECO:0007669"/>
    <property type="project" value="InterPro"/>
</dbReference>
<dbReference type="InterPro" id="IPR008942">
    <property type="entry name" value="ENTH_VHS"/>
</dbReference>
<dbReference type="InterPro" id="IPR038425">
    <property type="entry name" value="GAT_sf"/>
</dbReference>
<keyword evidence="2" id="KW-0472">Membrane</keyword>
<evidence type="ECO:0000256" key="3">
    <source>
        <dbReference type="SAM" id="MobiDB-lite"/>
    </source>
</evidence>
<evidence type="ECO:0000256" key="1">
    <source>
        <dbReference type="ARBA" id="ARBA00004170"/>
    </source>
</evidence>
<dbReference type="InterPro" id="IPR044836">
    <property type="entry name" value="TOL_plant"/>
</dbReference>
<dbReference type="CDD" id="cd21383">
    <property type="entry name" value="GAT_GGA_Tom1-like"/>
    <property type="match status" value="1"/>
</dbReference>
<sequence length="441" mass="48732">MKRILSSFNKRSGPTPEGSSSYPDDSPESIILREVTAFCEAEGSPTDAVRTSLRAAIFSRSFALYQPVQMLKGFEKHGNEYIHLPAIVESAESSPNAAREAAHRIRKLLSDPASTPANIQYNAIMLIRILVDNPGHTFTRNIDAKFVATVKDLLRQGKDPNVQGFLRQTLDALEMQRAWDEDLTTLLQMWIREKTKLRRTNSGSTWRSQRSPQRSPQQQQPRPDYFGTRQTATLPPPDELAARITEAKTSAKLLMQFVQSTPSAEVQENELIKEFSDRCRSASRALQHYIHSTNPPPDEDTLLTLIEANDELSTSLSKHQHAILHARRALGQSGSQSPSSSGTTASVAVSAIPPPMPPRDTQSSFVPPAMPPATSSSAARIPPSASNGAGRSEYRSEDFQVQNPFADSFSTTAGGPSENRRYDGTANESWNEPYQRPIQHP</sequence>
<comment type="subcellular location">
    <subcellularLocation>
        <location evidence="1">Membrane</location>
        <topology evidence="1">Peripheral membrane protein</topology>
    </subcellularLocation>
</comment>
<keyword evidence="6" id="KW-1185">Reference proteome</keyword>
<dbReference type="Gene3D" id="1.25.40.90">
    <property type="match status" value="1"/>
</dbReference>
<feature type="region of interest" description="Disordered" evidence="3">
    <location>
        <begin position="198"/>
        <end position="237"/>
    </location>
</feature>
<dbReference type="Gene3D" id="1.20.58.160">
    <property type="match status" value="1"/>
</dbReference>
<dbReference type="EMBL" id="ML732149">
    <property type="protein sequence ID" value="KAB8079591.1"/>
    <property type="molecule type" value="Genomic_DNA"/>
</dbReference>
<dbReference type="Proteomes" id="UP000326565">
    <property type="component" value="Unassembled WGS sequence"/>
</dbReference>
<feature type="compositionally biased region" description="Low complexity" evidence="3">
    <location>
        <begin position="372"/>
        <end position="386"/>
    </location>
</feature>
<dbReference type="GO" id="GO:0016020">
    <property type="term" value="C:membrane"/>
    <property type="evidence" value="ECO:0007669"/>
    <property type="project" value="UniProtKB-SubCell"/>
</dbReference>
<dbReference type="SUPFAM" id="SSF89009">
    <property type="entry name" value="GAT-like domain"/>
    <property type="match status" value="1"/>
</dbReference>
<dbReference type="GO" id="GO:0043130">
    <property type="term" value="F:ubiquitin binding"/>
    <property type="evidence" value="ECO:0007669"/>
    <property type="project" value="InterPro"/>
</dbReference>
<evidence type="ECO:0000256" key="2">
    <source>
        <dbReference type="ARBA" id="ARBA00023136"/>
    </source>
</evidence>
<feature type="compositionally biased region" description="Low complexity" evidence="3">
    <location>
        <begin position="207"/>
        <end position="223"/>
    </location>
</feature>
<feature type="compositionally biased region" description="Polar residues" evidence="3">
    <location>
        <begin position="1"/>
        <end position="23"/>
    </location>
</feature>
<dbReference type="PROSITE" id="PS50909">
    <property type="entry name" value="GAT"/>
    <property type="match status" value="1"/>
</dbReference>
<dbReference type="Pfam" id="PF03127">
    <property type="entry name" value="GAT"/>
    <property type="match status" value="1"/>
</dbReference>
<evidence type="ECO:0000259" key="4">
    <source>
        <dbReference type="PROSITE" id="PS50909"/>
    </source>
</evidence>
<proteinExistence type="predicted"/>
<dbReference type="AlphaFoldDB" id="A0A5N5XFT9"/>
<dbReference type="SUPFAM" id="SSF48464">
    <property type="entry name" value="ENTH/VHS domain"/>
    <property type="match status" value="1"/>
</dbReference>
<name>A0A5N5XFT9_9EURO</name>
<evidence type="ECO:0000313" key="6">
    <source>
        <dbReference type="Proteomes" id="UP000326565"/>
    </source>
</evidence>
<dbReference type="InterPro" id="IPR004152">
    <property type="entry name" value="GAT_dom"/>
</dbReference>
<dbReference type="PANTHER" id="PTHR45898">
    <property type="entry name" value="TOM1-LIKE PROTEIN"/>
    <property type="match status" value="1"/>
</dbReference>
<dbReference type="OrthoDB" id="5393057at2759"/>
<feature type="domain" description="GAT" evidence="4">
    <location>
        <begin position="235"/>
        <end position="324"/>
    </location>
</feature>
<protein>
    <recommendedName>
        <fullName evidence="4">GAT domain-containing protein</fullName>
    </recommendedName>
</protein>
<accession>A0A5N5XFT9</accession>
<dbReference type="GO" id="GO:0035091">
    <property type="term" value="F:phosphatidylinositol binding"/>
    <property type="evidence" value="ECO:0007669"/>
    <property type="project" value="InterPro"/>
</dbReference>
<feature type="region of interest" description="Disordered" evidence="3">
    <location>
        <begin position="1"/>
        <end position="27"/>
    </location>
</feature>
<gene>
    <name evidence="5" type="ORF">BDV29DRAFT_151509</name>
</gene>
<feature type="compositionally biased region" description="Polar residues" evidence="3">
    <location>
        <begin position="399"/>
        <end position="414"/>
    </location>
</feature>
<dbReference type="PANTHER" id="PTHR45898:SF4">
    <property type="entry name" value="TARGET OF MYB PROTEIN 1"/>
    <property type="match status" value="1"/>
</dbReference>